<dbReference type="STRING" id="1231657.A0A1Y1YNK9"/>
<feature type="signal peptide" evidence="3">
    <location>
        <begin position="1"/>
        <end position="27"/>
    </location>
</feature>
<keyword evidence="2" id="KW-0812">Transmembrane</keyword>
<feature type="region of interest" description="Disordered" evidence="1">
    <location>
        <begin position="199"/>
        <end position="246"/>
    </location>
</feature>
<gene>
    <name evidence="4" type="ORF">BCR34DRAFT_576406</name>
</gene>
<protein>
    <submittedName>
        <fullName evidence="4">Uncharacterized protein</fullName>
    </submittedName>
</protein>
<dbReference type="AlphaFoldDB" id="A0A1Y1YNK9"/>
<comment type="caution">
    <text evidence="4">The sequence shown here is derived from an EMBL/GenBank/DDBJ whole genome shotgun (WGS) entry which is preliminary data.</text>
</comment>
<dbReference type="Proteomes" id="UP000193144">
    <property type="component" value="Unassembled WGS sequence"/>
</dbReference>
<name>A0A1Y1YNK9_9PLEO</name>
<evidence type="ECO:0000256" key="2">
    <source>
        <dbReference type="SAM" id="Phobius"/>
    </source>
</evidence>
<sequence>MLSLFSITRATAALAVISGSLIESASAGYEPGKPHESYCSTFVSTAVQYYTVTVTVTGRTTVYAGTTKSAYHGYYTPRGYYEYPKYNSSSTPPPYTPPPPPPGTSCPTVTTTISSTVYLTSSLLITETALYSVSVPQSSLAFSTAPPPPLQSETTLILPLPSTARPPPVVKESTLIPSVLPTALPTPLVSVPKPEIPKITPPPVFNPGPSKPSEKPSVPSAPESQVVPAPTSAPVPPPKSSAAPIAPVPSSIATSISPIEPSATESAPPVLFTGGASSSGYIFGGSLMAALVGFAVAWM</sequence>
<evidence type="ECO:0000313" key="5">
    <source>
        <dbReference type="Proteomes" id="UP000193144"/>
    </source>
</evidence>
<dbReference type="PRINTS" id="PR01217">
    <property type="entry name" value="PRICHEXTENSN"/>
</dbReference>
<proteinExistence type="predicted"/>
<keyword evidence="3" id="KW-0732">Signal</keyword>
<evidence type="ECO:0000256" key="1">
    <source>
        <dbReference type="SAM" id="MobiDB-lite"/>
    </source>
</evidence>
<organism evidence="4 5">
    <name type="scientific">Clohesyomyces aquaticus</name>
    <dbReference type="NCBI Taxonomy" id="1231657"/>
    <lineage>
        <taxon>Eukaryota</taxon>
        <taxon>Fungi</taxon>
        <taxon>Dikarya</taxon>
        <taxon>Ascomycota</taxon>
        <taxon>Pezizomycotina</taxon>
        <taxon>Dothideomycetes</taxon>
        <taxon>Pleosporomycetidae</taxon>
        <taxon>Pleosporales</taxon>
        <taxon>Lindgomycetaceae</taxon>
        <taxon>Clohesyomyces</taxon>
    </lineage>
</organism>
<feature type="compositionally biased region" description="Pro residues" evidence="1">
    <location>
        <begin position="199"/>
        <end position="210"/>
    </location>
</feature>
<keyword evidence="5" id="KW-1185">Reference proteome</keyword>
<keyword evidence="2" id="KW-0472">Membrane</keyword>
<evidence type="ECO:0000256" key="3">
    <source>
        <dbReference type="SAM" id="SignalP"/>
    </source>
</evidence>
<keyword evidence="2" id="KW-1133">Transmembrane helix</keyword>
<reference evidence="4 5" key="1">
    <citation type="submission" date="2016-07" db="EMBL/GenBank/DDBJ databases">
        <title>Pervasive Adenine N6-methylation of Active Genes in Fungi.</title>
        <authorList>
            <consortium name="DOE Joint Genome Institute"/>
            <person name="Mondo S.J."/>
            <person name="Dannebaum R.O."/>
            <person name="Kuo R.C."/>
            <person name="Labutti K."/>
            <person name="Haridas S."/>
            <person name="Kuo A."/>
            <person name="Salamov A."/>
            <person name="Ahrendt S.R."/>
            <person name="Lipzen A."/>
            <person name="Sullivan W."/>
            <person name="Andreopoulos W.B."/>
            <person name="Clum A."/>
            <person name="Lindquist E."/>
            <person name="Daum C."/>
            <person name="Ramamoorthy G.K."/>
            <person name="Gryganskyi A."/>
            <person name="Culley D."/>
            <person name="Magnuson J.K."/>
            <person name="James T.Y."/>
            <person name="O'Malley M.A."/>
            <person name="Stajich J.E."/>
            <person name="Spatafora J.W."/>
            <person name="Visel A."/>
            <person name="Grigoriev I.V."/>
        </authorList>
    </citation>
    <scope>NUCLEOTIDE SEQUENCE [LARGE SCALE GENOMIC DNA]</scope>
    <source>
        <strain evidence="4 5">CBS 115471</strain>
    </source>
</reference>
<accession>A0A1Y1YNK9</accession>
<feature type="chain" id="PRO_5012508321" evidence="3">
    <location>
        <begin position="28"/>
        <end position="299"/>
    </location>
</feature>
<evidence type="ECO:0000313" key="4">
    <source>
        <dbReference type="EMBL" id="ORX99607.1"/>
    </source>
</evidence>
<feature type="compositionally biased region" description="Low complexity" evidence="1">
    <location>
        <begin position="215"/>
        <end position="230"/>
    </location>
</feature>
<dbReference type="EMBL" id="MCFA01000195">
    <property type="protein sequence ID" value="ORX99607.1"/>
    <property type="molecule type" value="Genomic_DNA"/>
</dbReference>
<feature type="transmembrane region" description="Helical" evidence="2">
    <location>
        <begin position="280"/>
        <end position="298"/>
    </location>
</feature>